<keyword evidence="1 2" id="KW-0539">Nucleus</keyword>
<dbReference type="GO" id="GO:0061630">
    <property type="term" value="F:ubiquitin protein ligase activity"/>
    <property type="evidence" value="ECO:0007669"/>
    <property type="project" value="TreeGrafter"/>
</dbReference>
<evidence type="ECO:0000313" key="4">
    <source>
        <dbReference type="EMBL" id="PPJ52517.1"/>
    </source>
</evidence>
<dbReference type="Pfam" id="PF02182">
    <property type="entry name" value="SAD_SRA"/>
    <property type="match status" value="1"/>
</dbReference>
<dbReference type="OrthoDB" id="2270193at2759"/>
<dbReference type="InterPro" id="IPR036987">
    <property type="entry name" value="SRA-YDG_sf"/>
</dbReference>
<keyword evidence="5" id="KW-1185">Reference proteome</keyword>
<dbReference type="PROSITE" id="PS51015">
    <property type="entry name" value="YDG"/>
    <property type="match status" value="1"/>
</dbReference>
<dbReference type="PANTHER" id="PTHR14140">
    <property type="entry name" value="E3 UBIQUITIN-PROTEIN LIGASE UHRF-RELATED"/>
    <property type="match status" value="1"/>
</dbReference>
<name>A0A2S6BYG7_9PEZI</name>
<dbReference type="SMART" id="SM00466">
    <property type="entry name" value="SRA"/>
    <property type="match status" value="1"/>
</dbReference>
<comment type="subcellular location">
    <subcellularLocation>
        <location evidence="2">Nucleus</location>
    </subcellularLocation>
</comment>
<evidence type="ECO:0000256" key="1">
    <source>
        <dbReference type="ARBA" id="ARBA00023242"/>
    </source>
</evidence>
<organism evidence="4 5">
    <name type="scientific">Cercospora berteroae</name>
    <dbReference type="NCBI Taxonomy" id="357750"/>
    <lineage>
        <taxon>Eukaryota</taxon>
        <taxon>Fungi</taxon>
        <taxon>Dikarya</taxon>
        <taxon>Ascomycota</taxon>
        <taxon>Pezizomycotina</taxon>
        <taxon>Dothideomycetes</taxon>
        <taxon>Dothideomycetidae</taxon>
        <taxon>Mycosphaerellales</taxon>
        <taxon>Mycosphaerellaceae</taxon>
        <taxon>Cercospora</taxon>
    </lineage>
</organism>
<dbReference type="GO" id="GO:0016567">
    <property type="term" value="P:protein ubiquitination"/>
    <property type="evidence" value="ECO:0007669"/>
    <property type="project" value="TreeGrafter"/>
</dbReference>
<dbReference type="InterPro" id="IPR045134">
    <property type="entry name" value="UHRF1/2-like"/>
</dbReference>
<protein>
    <recommendedName>
        <fullName evidence="3">YDG domain-containing protein</fullName>
    </recommendedName>
</protein>
<dbReference type="EMBL" id="PNEN01001689">
    <property type="protein sequence ID" value="PPJ52517.1"/>
    <property type="molecule type" value="Genomic_DNA"/>
</dbReference>
<dbReference type="GO" id="GO:0005634">
    <property type="term" value="C:nucleus"/>
    <property type="evidence" value="ECO:0007669"/>
    <property type="project" value="UniProtKB-SubCell"/>
</dbReference>
<dbReference type="InterPro" id="IPR003105">
    <property type="entry name" value="SRA_YDG"/>
</dbReference>
<accession>A0A2S6BYG7</accession>
<dbReference type="GO" id="GO:0044027">
    <property type="term" value="P:negative regulation of gene expression via chromosomal CpG island methylation"/>
    <property type="evidence" value="ECO:0007669"/>
    <property type="project" value="TreeGrafter"/>
</dbReference>
<dbReference type="PANTHER" id="PTHR14140:SF27">
    <property type="entry name" value="OS04G0289800 PROTEIN"/>
    <property type="match status" value="1"/>
</dbReference>
<dbReference type="SUPFAM" id="SSF88697">
    <property type="entry name" value="PUA domain-like"/>
    <property type="match status" value="1"/>
</dbReference>
<evidence type="ECO:0000259" key="3">
    <source>
        <dbReference type="PROSITE" id="PS51015"/>
    </source>
</evidence>
<dbReference type="STRING" id="357750.A0A2S6BYG7"/>
<evidence type="ECO:0000256" key="2">
    <source>
        <dbReference type="PROSITE-ProRule" id="PRU00358"/>
    </source>
</evidence>
<dbReference type="Gene3D" id="2.30.280.10">
    <property type="entry name" value="SRA-YDG"/>
    <property type="match status" value="1"/>
</dbReference>
<evidence type="ECO:0000313" key="5">
    <source>
        <dbReference type="Proteomes" id="UP000237631"/>
    </source>
</evidence>
<dbReference type="AlphaFoldDB" id="A0A2S6BYG7"/>
<feature type="domain" description="YDG" evidence="3">
    <location>
        <begin position="176"/>
        <end position="318"/>
    </location>
</feature>
<gene>
    <name evidence="4" type="ORF">CBER1_10260</name>
</gene>
<sequence>MTWNTNTPRGSADTTAHIKPLIRSVSPLAFRSKKAGDVIHPTTDAAAVKAYGAVDALFDCLDQIDMNLDLRDNTNIPGALEVVFACEEYLFPELYKARAKMLFDRFEAMHWGGVAANDAGASNASAPSEPQILMPPQNHPIWGDEGIMAGLAYHKLPSGKLSIVAIPGCARPANEYGHNNLTVGQWFPSVKAAFMAGAHGHIQQGIHYPSAEEPAYSVLIAGREYLEVNDDRWDVVFYCGTGSHENRDPENIIERNGTKALEASIASGDPVRVLRTSKTRSSTPVCGVRYDGLYDVKGSFFRYNEHGGRYLAWWNAGRSQGLNLIHDPCSWRCLPNHRGLIELPTIRPELPHETLGSHQSRYASLRKL</sequence>
<proteinExistence type="predicted"/>
<reference evidence="5" key="1">
    <citation type="journal article" date="2017" name="bioRxiv">
        <title>Conservation of a gene cluster reveals novel cercosporin biosynthetic mechanisms and extends production to the genus Colletotrichum.</title>
        <authorList>
            <person name="de Jonge R."/>
            <person name="Ebert M.K."/>
            <person name="Huitt-Roehl C.R."/>
            <person name="Pal P."/>
            <person name="Suttle J.C."/>
            <person name="Spanner R.E."/>
            <person name="Neubauer J.D."/>
            <person name="Jurick W.M.II."/>
            <person name="Stott K.A."/>
            <person name="Secor G.A."/>
            <person name="Thomma B.P.H.J."/>
            <person name="Van de Peer Y."/>
            <person name="Townsend C.A."/>
            <person name="Bolton M.D."/>
        </authorList>
    </citation>
    <scope>NUCLEOTIDE SEQUENCE [LARGE SCALE GENOMIC DNA]</scope>
    <source>
        <strain evidence="5">CBS538.71</strain>
    </source>
</reference>
<dbReference type="Proteomes" id="UP000237631">
    <property type="component" value="Unassembled WGS sequence"/>
</dbReference>
<dbReference type="InterPro" id="IPR015947">
    <property type="entry name" value="PUA-like_sf"/>
</dbReference>
<comment type="caution">
    <text evidence="4">The sequence shown here is derived from an EMBL/GenBank/DDBJ whole genome shotgun (WGS) entry which is preliminary data.</text>
</comment>